<dbReference type="NCBIfam" id="TIGR03825">
    <property type="entry name" value="FliH_bacil"/>
    <property type="match status" value="1"/>
</dbReference>
<comment type="similarity">
    <text evidence="2">Belongs to the FliH family.</text>
</comment>
<dbReference type="InterPro" id="IPR018035">
    <property type="entry name" value="Flagellar_FliH/T3SS_HrpE"/>
</dbReference>
<evidence type="ECO:0000313" key="10">
    <source>
        <dbReference type="EMBL" id="SFO98059.1"/>
    </source>
</evidence>
<evidence type="ECO:0000256" key="5">
    <source>
        <dbReference type="ARBA" id="ARBA00022927"/>
    </source>
</evidence>
<organism evidence="10 11">
    <name type="scientific">Halolactibacillus halophilus</name>
    <dbReference type="NCBI Taxonomy" id="306540"/>
    <lineage>
        <taxon>Bacteria</taxon>
        <taxon>Bacillati</taxon>
        <taxon>Bacillota</taxon>
        <taxon>Bacilli</taxon>
        <taxon>Bacillales</taxon>
        <taxon>Bacillaceae</taxon>
        <taxon>Halolactibacillus</taxon>
    </lineage>
</organism>
<evidence type="ECO:0000313" key="11">
    <source>
        <dbReference type="Proteomes" id="UP000242243"/>
    </source>
</evidence>
<dbReference type="AlphaFoldDB" id="A0A1I5LKZ5"/>
<dbReference type="PANTHER" id="PTHR34982">
    <property type="entry name" value="YOP PROTEINS TRANSLOCATION PROTEIN L"/>
    <property type="match status" value="1"/>
</dbReference>
<evidence type="ECO:0000256" key="2">
    <source>
        <dbReference type="ARBA" id="ARBA00006602"/>
    </source>
</evidence>
<dbReference type="InterPro" id="IPR051472">
    <property type="entry name" value="T3SS_Stator/FliH"/>
</dbReference>
<comment type="function">
    <text evidence="1">Needed for flagellar regrowth and assembly.</text>
</comment>
<evidence type="ECO:0000259" key="9">
    <source>
        <dbReference type="Pfam" id="PF02108"/>
    </source>
</evidence>
<name>A0A1I5LKZ5_9BACI</name>
<sequence>MILLSDFKPLKAREIKLKPIQFKVEEPEQIGDSPSEVDESLSDLEQLEQKKAHLNDELNQLKQELTKVHQQIEADRQQAEQDINQKKQDWQLEKETLIESAKNEGYQAGHETGEQAALADFSSRIEKANEIIHQAEQEREIIIDKAHADIVELAMVVAKKVVFDAVMSNDALLPIVKTAIKDYHDQTIIRIRTSIQDFDLIHSQTDELTRVLNDGVMLSVLPDDKLPIGGCVIETPSGQLDVSVDRQLEKIHEALTETMEEMPRGH</sequence>
<feature type="coiled-coil region" evidence="8">
    <location>
        <begin position="37"/>
        <end position="89"/>
    </location>
</feature>
<evidence type="ECO:0000256" key="4">
    <source>
        <dbReference type="ARBA" id="ARBA00022795"/>
    </source>
</evidence>
<dbReference type="GO" id="GO:0044781">
    <property type="term" value="P:bacterial-type flagellum organization"/>
    <property type="evidence" value="ECO:0007669"/>
    <property type="project" value="UniProtKB-KW"/>
</dbReference>
<dbReference type="EMBL" id="FOXC01000002">
    <property type="protein sequence ID" value="SFO98059.1"/>
    <property type="molecule type" value="Genomic_DNA"/>
</dbReference>
<keyword evidence="5" id="KW-0653">Protein transport</keyword>
<evidence type="ECO:0000256" key="3">
    <source>
        <dbReference type="ARBA" id="ARBA00022448"/>
    </source>
</evidence>
<dbReference type="Pfam" id="PF02108">
    <property type="entry name" value="FliH"/>
    <property type="match status" value="1"/>
</dbReference>
<accession>A0A1I5LKZ5</accession>
<dbReference type="InterPro" id="IPR022524">
    <property type="entry name" value="FliH_Bacilli"/>
</dbReference>
<evidence type="ECO:0000256" key="1">
    <source>
        <dbReference type="ARBA" id="ARBA00003041"/>
    </source>
</evidence>
<feature type="coiled-coil region" evidence="8">
    <location>
        <begin position="118"/>
        <end position="145"/>
    </location>
</feature>
<keyword evidence="6" id="KW-1006">Bacterial flagellum protein export</keyword>
<proteinExistence type="inferred from homology"/>
<feature type="domain" description="Flagellar assembly protein FliH/Type III secretion system HrpE" evidence="9">
    <location>
        <begin position="125"/>
        <end position="251"/>
    </location>
</feature>
<dbReference type="PANTHER" id="PTHR34982:SF1">
    <property type="entry name" value="FLAGELLAR ASSEMBLY PROTEIN FLIH"/>
    <property type="match status" value="1"/>
</dbReference>
<protein>
    <recommendedName>
        <fullName evidence="7">Flagellar assembly protein FliH</fullName>
    </recommendedName>
</protein>
<keyword evidence="3" id="KW-0813">Transport</keyword>
<keyword evidence="10" id="KW-0966">Cell projection</keyword>
<reference evidence="10 11" key="1">
    <citation type="submission" date="2016-10" db="EMBL/GenBank/DDBJ databases">
        <authorList>
            <person name="de Groot N.N."/>
        </authorList>
    </citation>
    <scope>NUCLEOTIDE SEQUENCE [LARGE SCALE GENOMIC DNA]</scope>
    <source>
        <strain evidence="10 11">DSM 17073</strain>
    </source>
</reference>
<evidence type="ECO:0000256" key="7">
    <source>
        <dbReference type="NCBIfam" id="TIGR03825"/>
    </source>
</evidence>
<keyword evidence="10" id="KW-0969">Cilium</keyword>
<gene>
    <name evidence="10" type="ORF">SAMN05421839_102123</name>
</gene>
<dbReference type="GO" id="GO:0005829">
    <property type="term" value="C:cytosol"/>
    <property type="evidence" value="ECO:0007669"/>
    <property type="project" value="TreeGrafter"/>
</dbReference>
<dbReference type="STRING" id="306540.SAMN05421839_102123"/>
<evidence type="ECO:0000256" key="8">
    <source>
        <dbReference type="SAM" id="Coils"/>
    </source>
</evidence>
<dbReference type="Proteomes" id="UP000242243">
    <property type="component" value="Unassembled WGS sequence"/>
</dbReference>
<dbReference type="GO" id="GO:0015031">
    <property type="term" value="P:protein transport"/>
    <property type="evidence" value="ECO:0007669"/>
    <property type="project" value="UniProtKB-KW"/>
</dbReference>
<evidence type="ECO:0000256" key="6">
    <source>
        <dbReference type="ARBA" id="ARBA00023225"/>
    </source>
</evidence>
<keyword evidence="4" id="KW-1005">Bacterial flagellum biogenesis</keyword>
<keyword evidence="8" id="KW-0175">Coiled coil</keyword>
<keyword evidence="10" id="KW-0282">Flagellum</keyword>